<organism evidence="2 3">
    <name type="scientific">[Candida] arabinofermentans NRRL YB-2248</name>
    <dbReference type="NCBI Taxonomy" id="983967"/>
    <lineage>
        <taxon>Eukaryota</taxon>
        <taxon>Fungi</taxon>
        <taxon>Dikarya</taxon>
        <taxon>Ascomycota</taxon>
        <taxon>Saccharomycotina</taxon>
        <taxon>Pichiomycetes</taxon>
        <taxon>Pichiales</taxon>
        <taxon>Pichiaceae</taxon>
        <taxon>Ogataea</taxon>
        <taxon>Ogataea/Candida clade</taxon>
    </lineage>
</organism>
<keyword evidence="3" id="KW-1185">Reference proteome</keyword>
<dbReference type="EMBL" id="KV453855">
    <property type="protein sequence ID" value="ODV84722.1"/>
    <property type="molecule type" value="Genomic_DNA"/>
</dbReference>
<dbReference type="Pfam" id="PF13679">
    <property type="entry name" value="Methyltransf_32"/>
    <property type="match status" value="1"/>
</dbReference>
<protein>
    <recommendedName>
        <fullName evidence="1">Methyltransferase domain-containing protein</fullName>
    </recommendedName>
</protein>
<accession>A0A1E4SZ37</accession>
<dbReference type="Proteomes" id="UP000094801">
    <property type="component" value="Unassembled WGS sequence"/>
</dbReference>
<feature type="domain" description="Methyltransferase" evidence="1">
    <location>
        <begin position="68"/>
        <end position="244"/>
    </location>
</feature>
<reference evidence="3" key="1">
    <citation type="submission" date="2016-04" db="EMBL/GenBank/DDBJ databases">
        <title>Comparative genomics of biotechnologically important yeasts.</title>
        <authorList>
            <consortium name="DOE Joint Genome Institute"/>
            <person name="Riley R."/>
            <person name="Haridas S."/>
            <person name="Wolfe K.H."/>
            <person name="Lopes M.R."/>
            <person name="Hittinger C.T."/>
            <person name="Goker M."/>
            <person name="Salamov A."/>
            <person name="Wisecaver J."/>
            <person name="Long T.M."/>
            <person name="Aerts A.L."/>
            <person name="Barry K."/>
            <person name="Choi C."/>
            <person name="Clum A."/>
            <person name="Coughlan A.Y."/>
            <person name="Deshpande S."/>
            <person name="Douglass A.P."/>
            <person name="Hanson S.J."/>
            <person name="Klenk H.-P."/>
            <person name="Labutti K."/>
            <person name="Lapidus A."/>
            <person name="Lindquist E."/>
            <person name="Lipzen A."/>
            <person name="Meier-Kolthoff J.P."/>
            <person name="Ohm R.A."/>
            <person name="Otillar R.P."/>
            <person name="Pangilinan J."/>
            <person name="Peng Y."/>
            <person name="Rokas A."/>
            <person name="Rosa C.A."/>
            <person name="Scheuner C."/>
            <person name="Sibirny A.A."/>
            <person name="Slot J.C."/>
            <person name="Stielow J.B."/>
            <person name="Sun H."/>
            <person name="Kurtzman C.P."/>
            <person name="Blackwell M."/>
            <person name="Grigoriev I.V."/>
            <person name="Jeffries T.W."/>
        </authorList>
    </citation>
    <scope>NUCLEOTIDE SEQUENCE [LARGE SCALE GENOMIC DNA]</scope>
    <source>
        <strain evidence="3">NRRL YB-2248</strain>
    </source>
</reference>
<dbReference type="OrthoDB" id="10258156at2759"/>
<evidence type="ECO:0000259" key="1">
    <source>
        <dbReference type="Pfam" id="PF13679"/>
    </source>
</evidence>
<evidence type="ECO:0000313" key="2">
    <source>
        <dbReference type="EMBL" id="ODV84722.1"/>
    </source>
</evidence>
<evidence type="ECO:0000313" key="3">
    <source>
        <dbReference type="Proteomes" id="UP000094801"/>
    </source>
</evidence>
<sequence length="316" mass="35802">MNKQENLVEAILSNVESLTNGSFTDKISKLKVTDLFNQTQINENFSDSIPNSLKLGLNPSNKVTTIPFSSLIANCLSSISDDSKPFIFEVGSGKGYLSRIIANHFNYSTCSVDMNDIRVKSSLRVDRLIQPIHKQTAGIFFGTQNDDNKAKYQMMSGNLMCISRYISSFEAFKEILVKNALPFFKVGNNVSKNDFPICLVAHKICGDMVYSFIEYAAKFLIKDTGQRAWFTKVCLVPCCFYKMKRFPVSKEMRNLLGDNYNNQTTEKAIFNALVIADIYLLLAQLKYTEIEIRYLNDGYYSIVASYSIFAKNDKPM</sequence>
<dbReference type="AlphaFoldDB" id="A0A1E4SZ37"/>
<dbReference type="InterPro" id="IPR025714">
    <property type="entry name" value="Methyltranfer_dom"/>
</dbReference>
<proteinExistence type="predicted"/>
<name>A0A1E4SZ37_9ASCO</name>
<gene>
    <name evidence="2" type="ORF">CANARDRAFT_28870</name>
</gene>
<dbReference type="STRING" id="983967.A0A1E4SZ37"/>